<evidence type="ECO:0000256" key="7">
    <source>
        <dbReference type="HAMAP-Rule" id="MF_00478"/>
    </source>
</evidence>
<evidence type="ECO:0000256" key="2">
    <source>
        <dbReference type="ARBA" id="ARBA00022448"/>
    </source>
</evidence>
<comment type="similarity">
    <text evidence="7">Belongs to the NqrDE/RnfAE family.</text>
</comment>
<dbReference type="Proteomes" id="UP001431532">
    <property type="component" value="Unassembled WGS sequence"/>
</dbReference>
<keyword evidence="5 7" id="KW-1133">Transmembrane helix</keyword>
<name>A0AAW6U609_9MOLU</name>
<dbReference type="PIRSF" id="PIRSF006102">
    <property type="entry name" value="NQR_DE"/>
    <property type="match status" value="1"/>
</dbReference>
<feature type="transmembrane region" description="Helical" evidence="7">
    <location>
        <begin position="143"/>
        <end position="164"/>
    </location>
</feature>
<evidence type="ECO:0000313" key="9">
    <source>
        <dbReference type="Proteomes" id="UP001431532"/>
    </source>
</evidence>
<evidence type="ECO:0000256" key="1">
    <source>
        <dbReference type="ARBA" id="ARBA00004127"/>
    </source>
</evidence>
<keyword evidence="4 7" id="KW-1278">Translocase</keyword>
<dbReference type="EMBL" id="JASCXW010000002">
    <property type="protein sequence ID" value="MDI6452240.1"/>
    <property type="molecule type" value="Genomic_DNA"/>
</dbReference>
<protein>
    <recommendedName>
        <fullName evidence="7">Ion-translocating oxidoreductase complex subunit E</fullName>
        <ecNumber evidence="7">7.-.-.-</ecNumber>
    </recommendedName>
    <alternativeName>
        <fullName evidence="7">Rnf electron transport complex subunit E</fullName>
    </alternativeName>
</protein>
<dbReference type="GO" id="GO:0012505">
    <property type="term" value="C:endomembrane system"/>
    <property type="evidence" value="ECO:0007669"/>
    <property type="project" value="UniProtKB-SubCell"/>
</dbReference>
<dbReference type="InterPro" id="IPR003667">
    <property type="entry name" value="NqrDE/RnfAE"/>
</dbReference>
<comment type="function">
    <text evidence="7">Part of a membrane-bound complex that couples electron transfer with translocation of ions across the membrane.</text>
</comment>
<dbReference type="GO" id="GO:0005886">
    <property type="term" value="C:plasma membrane"/>
    <property type="evidence" value="ECO:0007669"/>
    <property type="project" value="UniProtKB-SubCell"/>
</dbReference>
<feature type="transmembrane region" description="Helical" evidence="7">
    <location>
        <begin position="34"/>
        <end position="65"/>
    </location>
</feature>
<reference evidence="8" key="1">
    <citation type="submission" date="2023-05" db="EMBL/GenBank/DDBJ databases">
        <title>Mariniplasma microaerophilum sp. nov., a novel anaerobic mollicute isolated from terrestrial mud volcano, Taman Peninsula, Russia.</title>
        <authorList>
            <person name="Khomyakova M.A."/>
            <person name="Merkel A.Y."/>
            <person name="Slobodkin A.I."/>
        </authorList>
    </citation>
    <scope>NUCLEOTIDE SEQUENCE</scope>
    <source>
        <strain evidence="8">M4Ah</strain>
    </source>
</reference>
<organism evidence="8 9">
    <name type="scientific">Peloplasma aerotolerans</name>
    <dbReference type="NCBI Taxonomy" id="3044389"/>
    <lineage>
        <taxon>Bacteria</taxon>
        <taxon>Bacillati</taxon>
        <taxon>Mycoplasmatota</taxon>
        <taxon>Mollicutes</taxon>
        <taxon>Acholeplasmatales</taxon>
        <taxon>Acholeplasmataceae</taxon>
        <taxon>Peloplasma</taxon>
    </lineage>
</organism>
<accession>A0AAW6U609</accession>
<keyword evidence="2 7" id="KW-0813">Transport</keyword>
<sequence length="229" mass="24392">MTEAKKVPAKKKAKEKEMTLWETFTKGILKENGIFVMVLGLCPALAVTSTFEGAFGMGILVMLVLTFTNTTVSSIRKVVPNTVRIPVYVIIIATEVTILKMLVDAFAPALAQELGVFIALITVNCVVFGRAEAFASKNTVGKSALDGFGVAVGFALSLSIIGFFREFLGTGMITLGKSLPLGFEYTLLQNAGLGKYAFSVLVDPPGAFLVIGIILAGITAYRQKKGAKK</sequence>
<feature type="transmembrane region" description="Helical" evidence="7">
    <location>
        <begin position="196"/>
        <end position="221"/>
    </location>
</feature>
<dbReference type="InterPro" id="IPR010968">
    <property type="entry name" value="RnfE"/>
</dbReference>
<dbReference type="NCBIfam" id="NF009070">
    <property type="entry name" value="PRK12405.1"/>
    <property type="match status" value="1"/>
</dbReference>
<comment type="subcellular location">
    <subcellularLocation>
        <location evidence="7">Cell membrane</location>
        <topology evidence="7">Multi-pass membrane protein</topology>
    </subcellularLocation>
    <subcellularLocation>
        <location evidence="1">Endomembrane system</location>
        <topology evidence="1">Multi-pass membrane protein</topology>
    </subcellularLocation>
</comment>
<dbReference type="Pfam" id="PF02508">
    <property type="entry name" value="Rnf-Nqr"/>
    <property type="match status" value="1"/>
</dbReference>
<comment type="subunit">
    <text evidence="7">The complex is composed of six subunits: RnfA, RnfB, RnfC, RnfD, RnfE and RnfG.</text>
</comment>
<keyword evidence="3 7" id="KW-0812">Transmembrane</keyword>
<evidence type="ECO:0000256" key="5">
    <source>
        <dbReference type="ARBA" id="ARBA00022989"/>
    </source>
</evidence>
<evidence type="ECO:0000256" key="6">
    <source>
        <dbReference type="ARBA" id="ARBA00023136"/>
    </source>
</evidence>
<evidence type="ECO:0000256" key="3">
    <source>
        <dbReference type="ARBA" id="ARBA00022692"/>
    </source>
</evidence>
<dbReference type="NCBIfam" id="TIGR01948">
    <property type="entry name" value="rnfE"/>
    <property type="match status" value="1"/>
</dbReference>
<keyword evidence="7" id="KW-0249">Electron transport</keyword>
<keyword evidence="7" id="KW-1003">Cell membrane</keyword>
<dbReference type="PANTHER" id="PTHR30586">
    <property type="entry name" value="ELECTRON TRANSPORT COMPLEX PROTEIN RNFE"/>
    <property type="match status" value="1"/>
</dbReference>
<keyword evidence="9" id="KW-1185">Reference proteome</keyword>
<gene>
    <name evidence="8" type="primary">rsxE</name>
    <name evidence="7" type="synonym">rnfE</name>
    <name evidence="8" type="ORF">QJ521_01580</name>
</gene>
<evidence type="ECO:0000313" key="8">
    <source>
        <dbReference type="EMBL" id="MDI6452240.1"/>
    </source>
</evidence>
<dbReference type="GO" id="GO:0022900">
    <property type="term" value="P:electron transport chain"/>
    <property type="evidence" value="ECO:0007669"/>
    <property type="project" value="UniProtKB-UniRule"/>
</dbReference>
<proteinExistence type="inferred from homology"/>
<dbReference type="RefSeq" id="WP_282838655.1">
    <property type="nucleotide sequence ID" value="NZ_JASCXW010000002.1"/>
</dbReference>
<evidence type="ECO:0000256" key="4">
    <source>
        <dbReference type="ARBA" id="ARBA00022967"/>
    </source>
</evidence>
<feature type="transmembrane region" description="Helical" evidence="7">
    <location>
        <begin position="85"/>
        <end position="103"/>
    </location>
</feature>
<dbReference type="EC" id="7.-.-.-" evidence="7"/>
<keyword evidence="6 7" id="KW-0472">Membrane</keyword>
<feature type="transmembrane region" description="Helical" evidence="7">
    <location>
        <begin position="109"/>
        <end position="131"/>
    </location>
</feature>
<comment type="caution">
    <text evidence="8">The sequence shown here is derived from an EMBL/GenBank/DDBJ whole genome shotgun (WGS) entry which is preliminary data.</text>
</comment>
<dbReference type="HAMAP" id="MF_00478">
    <property type="entry name" value="RsxE_RnfE"/>
    <property type="match status" value="1"/>
</dbReference>
<dbReference type="PANTHER" id="PTHR30586:SF1">
    <property type="entry name" value="NA(+)-TRANSLOCATING NADH-QUINONE REDUCTASE SUBUNIT D"/>
    <property type="match status" value="1"/>
</dbReference>
<dbReference type="AlphaFoldDB" id="A0AAW6U609"/>